<evidence type="ECO:0000313" key="3">
    <source>
        <dbReference type="EMBL" id="VVC87857.1"/>
    </source>
</evidence>
<dbReference type="GO" id="GO:0030127">
    <property type="term" value="C:COPII vesicle coat"/>
    <property type="evidence" value="ECO:0007669"/>
    <property type="project" value="InterPro"/>
</dbReference>
<feature type="compositionally biased region" description="Polar residues" evidence="1">
    <location>
        <begin position="35"/>
        <end position="48"/>
    </location>
</feature>
<dbReference type="GO" id="GO:0008270">
    <property type="term" value="F:zinc ion binding"/>
    <property type="evidence" value="ECO:0007669"/>
    <property type="project" value="InterPro"/>
</dbReference>
<dbReference type="GO" id="GO:0070971">
    <property type="term" value="C:endoplasmic reticulum exit site"/>
    <property type="evidence" value="ECO:0007669"/>
    <property type="project" value="TreeGrafter"/>
</dbReference>
<dbReference type="GO" id="GO:0090110">
    <property type="term" value="P:COPII-coated vesicle cargo loading"/>
    <property type="evidence" value="ECO:0007669"/>
    <property type="project" value="TreeGrafter"/>
</dbReference>
<accession>A0A5E4PSK8</accession>
<dbReference type="Gene3D" id="2.30.30.380">
    <property type="entry name" value="Zn-finger domain of Sec23/24"/>
    <property type="match status" value="1"/>
</dbReference>
<protein>
    <recommendedName>
        <fullName evidence="2">Zinc finger Sec23/Sec24-type domain-containing protein</fullName>
    </recommendedName>
</protein>
<feature type="compositionally biased region" description="Low complexity" evidence="1">
    <location>
        <begin position="49"/>
        <end position="67"/>
    </location>
</feature>
<dbReference type="InterPro" id="IPR006895">
    <property type="entry name" value="Znf_Sec23_Sec24"/>
</dbReference>
<keyword evidence="4" id="KW-1185">Reference proteome</keyword>
<dbReference type="InterPro" id="IPR036174">
    <property type="entry name" value="Znf_Sec23_Sec24_sf"/>
</dbReference>
<gene>
    <name evidence="3" type="ORF">LSINAPIS_LOCUS1369</name>
</gene>
<dbReference type="InterPro" id="IPR050550">
    <property type="entry name" value="SEC23_SEC24_subfamily"/>
</dbReference>
<dbReference type="GO" id="GO:0000149">
    <property type="term" value="F:SNARE binding"/>
    <property type="evidence" value="ECO:0007669"/>
    <property type="project" value="TreeGrafter"/>
</dbReference>
<dbReference type="Proteomes" id="UP000324832">
    <property type="component" value="Unassembled WGS sequence"/>
</dbReference>
<dbReference type="EMBL" id="FZQP02000205">
    <property type="protein sequence ID" value="VVC87857.1"/>
    <property type="molecule type" value="Genomic_DNA"/>
</dbReference>
<feature type="compositionally biased region" description="Polar residues" evidence="1">
    <location>
        <begin position="115"/>
        <end position="153"/>
    </location>
</feature>
<dbReference type="SUPFAM" id="SSF81995">
    <property type="entry name" value="beta-sandwich domain of Sec23/24"/>
    <property type="match status" value="1"/>
</dbReference>
<dbReference type="GO" id="GO:0006886">
    <property type="term" value="P:intracellular protein transport"/>
    <property type="evidence" value="ECO:0007669"/>
    <property type="project" value="InterPro"/>
</dbReference>
<dbReference type="FunFam" id="2.30.30.380:FF:000004">
    <property type="entry name" value="SEC24 homolog B, COPII coat complex component"/>
    <property type="match status" value="1"/>
</dbReference>
<dbReference type="AlphaFoldDB" id="A0A5E4PSK8"/>
<reference evidence="3 4" key="1">
    <citation type="submission" date="2017-07" db="EMBL/GenBank/DDBJ databases">
        <authorList>
            <person name="Talla V."/>
            <person name="Backstrom N."/>
        </authorList>
    </citation>
    <scope>NUCLEOTIDE SEQUENCE [LARGE SCALE GENOMIC DNA]</scope>
</reference>
<feature type="domain" description="Zinc finger Sec23/Sec24-type" evidence="2">
    <location>
        <begin position="473"/>
        <end position="509"/>
    </location>
</feature>
<dbReference type="SUPFAM" id="SSF82919">
    <property type="entry name" value="Zn-finger domain of Sec23/24"/>
    <property type="match status" value="1"/>
</dbReference>
<organism evidence="3 4">
    <name type="scientific">Leptidea sinapis</name>
    <dbReference type="NCBI Taxonomy" id="189913"/>
    <lineage>
        <taxon>Eukaryota</taxon>
        <taxon>Metazoa</taxon>
        <taxon>Ecdysozoa</taxon>
        <taxon>Arthropoda</taxon>
        <taxon>Hexapoda</taxon>
        <taxon>Insecta</taxon>
        <taxon>Pterygota</taxon>
        <taxon>Neoptera</taxon>
        <taxon>Endopterygota</taxon>
        <taxon>Lepidoptera</taxon>
        <taxon>Glossata</taxon>
        <taxon>Ditrysia</taxon>
        <taxon>Papilionoidea</taxon>
        <taxon>Pieridae</taxon>
        <taxon>Dismorphiinae</taxon>
        <taxon>Leptidea</taxon>
    </lineage>
</organism>
<evidence type="ECO:0000256" key="1">
    <source>
        <dbReference type="SAM" id="MobiDB-lite"/>
    </source>
</evidence>
<name>A0A5E4PSK8_9NEOP</name>
<dbReference type="Gene3D" id="2.60.40.1670">
    <property type="entry name" value="beta-sandwich domain of Sec23/24"/>
    <property type="match status" value="1"/>
</dbReference>
<dbReference type="PANTHER" id="PTHR13803:SF39">
    <property type="entry name" value="SECRETORY 24AB, ISOFORM A"/>
    <property type="match status" value="1"/>
</dbReference>
<proteinExistence type="predicted"/>
<feature type="compositionally biased region" description="Polar residues" evidence="1">
    <location>
        <begin position="1"/>
        <end position="13"/>
    </location>
</feature>
<evidence type="ECO:0000259" key="2">
    <source>
        <dbReference type="Pfam" id="PF04810"/>
    </source>
</evidence>
<feature type="region of interest" description="Disordered" evidence="1">
    <location>
        <begin position="1"/>
        <end position="153"/>
    </location>
</feature>
<dbReference type="PANTHER" id="PTHR13803">
    <property type="entry name" value="SEC24-RELATED PROTEIN"/>
    <property type="match status" value="1"/>
</dbReference>
<dbReference type="Pfam" id="PF04810">
    <property type="entry name" value="zf-Sec23_Sec24"/>
    <property type="match status" value="1"/>
</dbReference>
<feature type="compositionally biased region" description="Polar residues" evidence="1">
    <location>
        <begin position="193"/>
        <end position="204"/>
    </location>
</feature>
<feature type="region of interest" description="Disordered" evidence="1">
    <location>
        <begin position="177"/>
        <end position="270"/>
    </location>
</feature>
<evidence type="ECO:0000313" key="4">
    <source>
        <dbReference type="Proteomes" id="UP000324832"/>
    </source>
</evidence>
<sequence>MSNITNPYNTGPQHPNLGPYQFNQPNQLPGLPNKQDANSNNPYQVQGLNNQSNHNSQSASSSPAFNHPSMMPTPPPNILSSSMRQPVKPIINQSLLPNIQNIPPSNPSPRPMINTTSSSPYHPNPQIRQINDNAPPLISSSQYNQPLMNGPSSLTSKAPMNQYPVSSTSILPPPIGNQATVSGLTQMPPFPLTSMSSNPTSQHNAPLGSMPRRNSPIVPGPPTSSSIPNVGPPRNNALNGPPVPGAPFSSMSGQVGPPRSINSGPSSLPVGPMSGIQMRPTTSQPMQSHILPPRMTVNTPIHPNIGQGPPNQSMGYPGPNMSGPQSLTGPEMAPIGQINKQGQQQSNMQNRYPLMPPSNFPPQQAKQNVTGLSQQMGNLSVTQQGFNQLWGHQMVDLLQCRHILPEYPEEPPEIRLAAPFADASNCSPEIFRCTINRIPDTNSLLQKSRLPLGILIHPFKDLNHLPVIQCTTIVRCRACRTYINPFVYFVDAKRWKCNLCYRVNDLPEEFQYDPVSKTYGDPTRRPEIKSATIEFIAPSEYMLRPPQPAVYLFLLDVSQIARESGYLQVCMLWCSWLSHKIAR</sequence>